<protein>
    <submittedName>
        <fullName evidence="1">Uncharacterized protein</fullName>
    </submittedName>
</protein>
<accession>A0A232EX12</accession>
<dbReference type="EMBL" id="NNAY01001799">
    <property type="protein sequence ID" value="OXU22889.1"/>
    <property type="molecule type" value="Genomic_DNA"/>
</dbReference>
<gene>
    <name evidence="1" type="ORF">TSAR_009356</name>
</gene>
<sequence length="103" mass="11151">MAPAARLSLANPGVEQKELAPTYNCSAQCAGLSPSLEEMSKVQWLSNGFFNQLGNLICTQETCHKLCTELGSFSGKCGSWSHTSYSCDCTKENGEVDLIRIVN</sequence>
<evidence type="ECO:0000313" key="2">
    <source>
        <dbReference type="Proteomes" id="UP000215335"/>
    </source>
</evidence>
<name>A0A232EX12_9HYME</name>
<proteinExistence type="predicted"/>
<evidence type="ECO:0000313" key="1">
    <source>
        <dbReference type="EMBL" id="OXU22889.1"/>
    </source>
</evidence>
<dbReference type="Proteomes" id="UP000215335">
    <property type="component" value="Unassembled WGS sequence"/>
</dbReference>
<organism evidence="1 2">
    <name type="scientific">Trichomalopsis sarcophagae</name>
    <dbReference type="NCBI Taxonomy" id="543379"/>
    <lineage>
        <taxon>Eukaryota</taxon>
        <taxon>Metazoa</taxon>
        <taxon>Ecdysozoa</taxon>
        <taxon>Arthropoda</taxon>
        <taxon>Hexapoda</taxon>
        <taxon>Insecta</taxon>
        <taxon>Pterygota</taxon>
        <taxon>Neoptera</taxon>
        <taxon>Endopterygota</taxon>
        <taxon>Hymenoptera</taxon>
        <taxon>Apocrita</taxon>
        <taxon>Proctotrupomorpha</taxon>
        <taxon>Chalcidoidea</taxon>
        <taxon>Pteromalidae</taxon>
        <taxon>Pteromalinae</taxon>
        <taxon>Trichomalopsis</taxon>
    </lineage>
</organism>
<dbReference type="GO" id="GO:0051707">
    <property type="term" value="P:response to other organism"/>
    <property type="evidence" value="ECO:0007669"/>
    <property type="project" value="UniProtKB-ARBA"/>
</dbReference>
<comment type="caution">
    <text evidence="1">The sequence shown here is derived from an EMBL/GenBank/DDBJ whole genome shotgun (WGS) entry which is preliminary data.</text>
</comment>
<dbReference type="SUPFAM" id="SSF57095">
    <property type="entry name" value="Scorpion toxin-like"/>
    <property type="match status" value="1"/>
</dbReference>
<dbReference type="InterPro" id="IPR036574">
    <property type="entry name" value="Scorpion_toxin-like_sf"/>
</dbReference>
<dbReference type="AlphaFoldDB" id="A0A232EX12"/>
<keyword evidence="2" id="KW-1185">Reference proteome</keyword>
<reference evidence="1 2" key="1">
    <citation type="journal article" date="2017" name="Curr. Biol.">
        <title>The Evolution of Venom by Co-option of Single-Copy Genes.</title>
        <authorList>
            <person name="Martinson E.O."/>
            <person name="Mrinalini"/>
            <person name="Kelkar Y.D."/>
            <person name="Chang C.H."/>
            <person name="Werren J.H."/>
        </authorList>
    </citation>
    <scope>NUCLEOTIDE SEQUENCE [LARGE SCALE GENOMIC DNA]</scope>
    <source>
        <strain evidence="1 2">Alberta</strain>
        <tissue evidence="1">Whole body</tissue>
    </source>
</reference>